<evidence type="ECO:0000313" key="3">
    <source>
        <dbReference type="EMBL" id="KAA8486785.1"/>
    </source>
</evidence>
<dbReference type="EMBL" id="VWNE01000001">
    <property type="protein sequence ID" value="KAA8486785.1"/>
    <property type="molecule type" value="Genomic_DNA"/>
</dbReference>
<sequence length="342" mass="38520">MNPTTTVTTKVSIVIPAYKRPKQLAEAVNSCIAQTLLPYEIIIGDDSPDSQAETEVERIRSHTDIAIKYVRNSPSLGQAGNVNMLFDSASGERVLLLHDDDMLLPNALEVLCNCFTNNPQISVAYGKQFIMTGDGTVSIKRSEGYNKSFYRTKEYEGSKLTSLEAGMVQQFPNNAYLIETALAKKVKYRDIGDACDFDFGLRVSQSGAKIHFTDTYTSKYRISEESVSMRSMNDAALKAYFMVKDIAVHGESLNLRNKWLQDRSGVAVGQAIANRKIKSAVMIFFSRYHFRKVFTPGGMKRLLLIMIHLCSIKVLYGFLLLLRTKPPFYYQRPQESVVEKKI</sequence>
<dbReference type="SUPFAM" id="SSF53448">
    <property type="entry name" value="Nucleotide-diphospho-sugar transferases"/>
    <property type="match status" value="1"/>
</dbReference>
<dbReference type="PANTHER" id="PTHR43685">
    <property type="entry name" value="GLYCOSYLTRANSFERASE"/>
    <property type="match status" value="1"/>
</dbReference>
<feature type="transmembrane region" description="Helical" evidence="1">
    <location>
        <begin position="302"/>
        <end position="322"/>
    </location>
</feature>
<keyword evidence="1" id="KW-0472">Membrane</keyword>
<evidence type="ECO:0000256" key="1">
    <source>
        <dbReference type="SAM" id="Phobius"/>
    </source>
</evidence>
<name>A0A5M9HJV5_9SPHI</name>
<dbReference type="InterPro" id="IPR001173">
    <property type="entry name" value="Glyco_trans_2-like"/>
</dbReference>
<comment type="caution">
    <text evidence="3">The sequence shown here is derived from an EMBL/GenBank/DDBJ whole genome shotgun (WGS) entry which is preliminary data.</text>
</comment>
<evidence type="ECO:0000259" key="2">
    <source>
        <dbReference type="Pfam" id="PF00535"/>
    </source>
</evidence>
<dbReference type="AlphaFoldDB" id="A0A5M9HJV5"/>
<gene>
    <name evidence="3" type="ORF">F1649_00810</name>
</gene>
<keyword evidence="4" id="KW-1185">Reference proteome</keyword>
<dbReference type="CDD" id="cd00761">
    <property type="entry name" value="Glyco_tranf_GTA_type"/>
    <property type="match status" value="1"/>
</dbReference>
<dbReference type="InterPro" id="IPR050834">
    <property type="entry name" value="Glycosyltransf_2"/>
</dbReference>
<dbReference type="Pfam" id="PF00535">
    <property type="entry name" value="Glycos_transf_2"/>
    <property type="match status" value="1"/>
</dbReference>
<feature type="domain" description="Glycosyltransferase 2-like" evidence="2">
    <location>
        <begin position="12"/>
        <end position="140"/>
    </location>
</feature>
<keyword evidence="3" id="KW-0808">Transferase</keyword>
<dbReference type="InterPro" id="IPR029044">
    <property type="entry name" value="Nucleotide-diphossugar_trans"/>
</dbReference>
<evidence type="ECO:0000313" key="4">
    <source>
        <dbReference type="Proteomes" id="UP000322918"/>
    </source>
</evidence>
<protein>
    <submittedName>
        <fullName evidence="3">Glycosyltransferase family 2 protein</fullName>
    </submittedName>
</protein>
<accession>A0A5M9HJV5</accession>
<organism evidence="3 4">
    <name type="scientific">Arcticibacter tournemirensis</name>
    <dbReference type="NCBI Taxonomy" id="699437"/>
    <lineage>
        <taxon>Bacteria</taxon>
        <taxon>Pseudomonadati</taxon>
        <taxon>Bacteroidota</taxon>
        <taxon>Sphingobacteriia</taxon>
        <taxon>Sphingobacteriales</taxon>
        <taxon>Sphingobacteriaceae</taxon>
        <taxon>Arcticibacter</taxon>
    </lineage>
</organism>
<dbReference type="PANTHER" id="PTHR43685:SF2">
    <property type="entry name" value="GLYCOSYLTRANSFERASE 2-LIKE DOMAIN-CONTAINING PROTEIN"/>
    <property type="match status" value="1"/>
</dbReference>
<dbReference type="Proteomes" id="UP000322918">
    <property type="component" value="Unassembled WGS sequence"/>
</dbReference>
<dbReference type="OrthoDB" id="1334872at2"/>
<keyword evidence="1" id="KW-0812">Transmembrane</keyword>
<keyword evidence="1" id="KW-1133">Transmembrane helix</keyword>
<dbReference type="Gene3D" id="3.90.550.10">
    <property type="entry name" value="Spore Coat Polysaccharide Biosynthesis Protein SpsA, Chain A"/>
    <property type="match status" value="1"/>
</dbReference>
<proteinExistence type="predicted"/>
<dbReference type="GO" id="GO:0016740">
    <property type="term" value="F:transferase activity"/>
    <property type="evidence" value="ECO:0007669"/>
    <property type="project" value="UniProtKB-KW"/>
</dbReference>
<reference evidence="3 4" key="1">
    <citation type="submission" date="2019-09" db="EMBL/GenBank/DDBJ databases">
        <title>Pararcticibacter amylolyticus gen. nov., sp. nov., isolated from a rottenly hemp rope, and reclassification of Pedobacter tournemirensis as Pararcticibacter tournemirensis comb. nov.</title>
        <authorList>
            <person name="Cai Y."/>
        </authorList>
    </citation>
    <scope>NUCLEOTIDE SEQUENCE [LARGE SCALE GENOMIC DNA]</scope>
    <source>
        <strain evidence="3 4">TF5-37.2-LB10</strain>
    </source>
</reference>